<gene>
    <name evidence="1" type="ORF">ACHAXA_005955</name>
</gene>
<evidence type="ECO:0000313" key="2">
    <source>
        <dbReference type="Proteomes" id="UP001530377"/>
    </source>
</evidence>
<protein>
    <submittedName>
        <fullName evidence="1">Uncharacterized protein</fullName>
    </submittedName>
</protein>
<dbReference type="EMBL" id="JALLPB020000054">
    <property type="protein sequence ID" value="KAL3822790.1"/>
    <property type="molecule type" value="Genomic_DNA"/>
</dbReference>
<name>A0ABD3SEJ0_9STRA</name>
<comment type="caution">
    <text evidence="1">The sequence shown here is derived from an EMBL/GenBank/DDBJ whole genome shotgun (WGS) entry which is preliminary data.</text>
</comment>
<dbReference type="AlphaFoldDB" id="A0ABD3SEJ0"/>
<dbReference type="Proteomes" id="UP001530377">
    <property type="component" value="Unassembled WGS sequence"/>
</dbReference>
<proteinExistence type="predicted"/>
<sequence>MCLRQTFDETREENYISQPWPAHTVLDVGVPFFILIESYSLQFDENTATGGVDMTTRLKWLASISEVLELWVSAALSSPDNTPIIGSNDIGYSRSASNELIRAINTGLLKRIEIYKSSLEDFVEFDASFVAIVEERFSKVEEVIKDEFC</sequence>
<keyword evidence="2" id="KW-1185">Reference proteome</keyword>
<organism evidence="1 2">
    <name type="scientific">Cyclostephanos tholiformis</name>
    <dbReference type="NCBI Taxonomy" id="382380"/>
    <lineage>
        <taxon>Eukaryota</taxon>
        <taxon>Sar</taxon>
        <taxon>Stramenopiles</taxon>
        <taxon>Ochrophyta</taxon>
        <taxon>Bacillariophyta</taxon>
        <taxon>Coscinodiscophyceae</taxon>
        <taxon>Thalassiosirophycidae</taxon>
        <taxon>Stephanodiscales</taxon>
        <taxon>Stephanodiscaceae</taxon>
        <taxon>Cyclostephanos</taxon>
    </lineage>
</organism>
<reference evidence="1 2" key="1">
    <citation type="submission" date="2024-10" db="EMBL/GenBank/DDBJ databases">
        <title>Updated reference genomes for cyclostephanoid diatoms.</title>
        <authorList>
            <person name="Roberts W.R."/>
            <person name="Alverson A.J."/>
        </authorList>
    </citation>
    <scope>NUCLEOTIDE SEQUENCE [LARGE SCALE GENOMIC DNA]</scope>
    <source>
        <strain evidence="1 2">AJA228-03</strain>
    </source>
</reference>
<evidence type="ECO:0000313" key="1">
    <source>
        <dbReference type="EMBL" id="KAL3822790.1"/>
    </source>
</evidence>
<accession>A0ABD3SEJ0</accession>